<dbReference type="InterPro" id="IPR000819">
    <property type="entry name" value="Peptidase_M17_C"/>
</dbReference>
<dbReference type="GO" id="GO:0030145">
    <property type="term" value="F:manganese ion binding"/>
    <property type="evidence" value="ECO:0007669"/>
    <property type="project" value="InterPro"/>
</dbReference>
<dbReference type="PANTHER" id="PTHR11963:SF23">
    <property type="entry name" value="CYTOSOL AMINOPEPTIDASE"/>
    <property type="match status" value="1"/>
</dbReference>
<sequence>MINYITIKIINIHNHNKFELLNDTNNLNIIINIYNLNNYKIFSWIQKINNIISIYNNIKTIYIIFDENIKTELIHNKILTKLNDVLYKYEIDFFNYIKIINTGDISVNLMYELFLYKDITMKPNKTPKTYVEYILSRIPKKYQYKIFDINKITNSNLTFPLTKAVGAGSMHDSYFIHIFPQNQLENKFTIYLIGKSVTFDSGGYNLKSERSNIHDMNKDMIGSGILISVLNLIESTNINIHILLPVVENSIGSTASIPGSIVKSMSGKTVEIINTDAEGRLCIVDALDYIQLELAPKYDNCLILDIATLTGNVETITTYVSSIGLNNKRGKKYLNLLIKIGEHIGEYIDTIKLRKDYLDLLTCTHVADIKNINTSFSCDCILAGAFMNYFIYHKIPWVHLDIASVSVKDGCVLSYGVNLLYQFIKILI</sequence>
<dbReference type="PANTHER" id="PTHR11963">
    <property type="entry name" value="LEUCINE AMINOPEPTIDASE-RELATED"/>
    <property type="match status" value="1"/>
</dbReference>
<dbReference type="GO" id="GO:0070006">
    <property type="term" value="F:metalloaminopeptidase activity"/>
    <property type="evidence" value="ECO:0007669"/>
    <property type="project" value="InterPro"/>
</dbReference>
<name>A0A6C0H7P9_9ZZZZ</name>
<accession>A0A6C0H7P9</accession>
<dbReference type="GO" id="GO:0005737">
    <property type="term" value="C:cytoplasm"/>
    <property type="evidence" value="ECO:0007669"/>
    <property type="project" value="InterPro"/>
</dbReference>
<comment type="similarity">
    <text evidence="1">Belongs to the peptidase M17 family.</text>
</comment>
<dbReference type="Gene3D" id="3.40.630.10">
    <property type="entry name" value="Zn peptidases"/>
    <property type="match status" value="1"/>
</dbReference>
<evidence type="ECO:0000313" key="6">
    <source>
        <dbReference type="EMBL" id="QHT76417.1"/>
    </source>
</evidence>
<dbReference type="AlphaFoldDB" id="A0A6C0H7P9"/>
<keyword evidence="2" id="KW-0031">Aminopeptidase</keyword>
<dbReference type="GO" id="GO:0006508">
    <property type="term" value="P:proteolysis"/>
    <property type="evidence" value="ECO:0007669"/>
    <property type="project" value="UniProtKB-KW"/>
</dbReference>
<evidence type="ECO:0000256" key="2">
    <source>
        <dbReference type="ARBA" id="ARBA00022438"/>
    </source>
</evidence>
<dbReference type="PROSITE" id="PS00631">
    <property type="entry name" value="CYTOSOL_AP"/>
    <property type="match status" value="1"/>
</dbReference>
<dbReference type="SUPFAM" id="SSF53187">
    <property type="entry name" value="Zn-dependent exopeptidases"/>
    <property type="match status" value="1"/>
</dbReference>
<evidence type="ECO:0000256" key="4">
    <source>
        <dbReference type="ARBA" id="ARBA00022801"/>
    </source>
</evidence>
<dbReference type="Pfam" id="PF00883">
    <property type="entry name" value="Peptidase_M17"/>
    <property type="match status" value="1"/>
</dbReference>
<protein>
    <recommendedName>
        <fullName evidence="5">Cytosol aminopeptidase domain-containing protein</fullName>
    </recommendedName>
</protein>
<keyword evidence="3" id="KW-0645">Protease</keyword>
<reference evidence="6" key="1">
    <citation type="journal article" date="2020" name="Nature">
        <title>Giant virus diversity and host interactions through global metagenomics.</title>
        <authorList>
            <person name="Schulz F."/>
            <person name="Roux S."/>
            <person name="Paez-Espino D."/>
            <person name="Jungbluth S."/>
            <person name="Walsh D.A."/>
            <person name="Denef V.J."/>
            <person name="McMahon K.D."/>
            <person name="Konstantinidis K.T."/>
            <person name="Eloe-Fadrosh E.A."/>
            <person name="Kyrpides N.C."/>
            <person name="Woyke T."/>
        </authorList>
    </citation>
    <scope>NUCLEOTIDE SEQUENCE</scope>
    <source>
        <strain evidence="6">GVMAG-M-3300023179-82</strain>
    </source>
</reference>
<feature type="domain" description="Cytosol aminopeptidase" evidence="5">
    <location>
        <begin position="274"/>
        <end position="281"/>
    </location>
</feature>
<evidence type="ECO:0000256" key="1">
    <source>
        <dbReference type="ARBA" id="ARBA00009528"/>
    </source>
</evidence>
<dbReference type="PRINTS" id="PR00481">
    <property type="entry name" value="LAMNOPPTDASE"/>
</dbReference>
<evidence type="ECO:0000259" key="5">
    <source>
        <dbReference type="PROSITE" id="PS00631"/>
    </source>
</evidence>
<keyword evidence="4" id="KW-0378">Hydrolase</keyword>
<evidence type="ECO:0000256" key="3">
    <source>
        <dbReference type="ARBA" id="ARBA00022670"/>
    </source>
</evidence>
<dbReference type="EMBL" id="MN739896">
    <property type="protein sequence ID" value="QHT76417.1"/>
    <property type="molecule type" value="Genomic_DNA"/>
</dbReference>
<dbReference type="InterPro" id="IPR011356">
    <property type="entry name" value="Leucine_aapep/pepB"/>
</dbReference>
<organism evidence="6">
    <name type="scientific">viral metagenome</name>
    <dbReference type="NCBI Taxonomy" id="1070528"/>
    <lineage>
        <taxon>unclassified sequences</taxon>
        <taxon>metagenomes</taxon>
        <taxon>organismal metagenomes</taxon>
    </lineage>
</organism>
<proteinExistence type="inferred from homology"/>